<protein>
    <submittedName>
        <fullName evidence="1">Uncharacterized protein</fullName>
    </submittedName>
</protein>
<reference evidence="1" key="1">
    <citation type="journal article" date="2014" name="Front. Microbiol.">
        <title>High frequency of phylogenetically diverse reductive dehalogenase-homologous genes in deep subseafloor sedimentary metagenomes.</title>
        <authorList>
            <person name="Kawai M."/>
            <person name="Futagami T."/>
            <person name="Toyoda A."/>
            <person name="Takaki Y."/>
            <person name="Nishi S."/>
            <person name="Hori S."/>
            <person name="Arai W."/>
            <person name="Tsubouchi T."/>
            <person name="Morono Y."/>
            <person name="Uchiyama I."/>
            <person name="Ito T."/>
            <person name="Fujiyama A."/>
            <person name="Inagaki F."/>
            <person name="Takami H."/>
        </authorList>
    </citation>
    <scope>NUCLEOTIDE SEQUENCE</scope>
    <source>
        <strain evidence="1">Expedition CK06-06</strain>
    </source>
</reference>
<feature type="non-terminal residue" evidence="1">
    <location>
        <position position="1"/>
    </location>
</feature>
<dbReference type="EMBL" id="BARW01010206">
    <property type="protein sequence ID" value="GAI73962.1"/>
    <property type="molecule type" value="Genomic_DNA"/>
</dbReference>
<dbReference type="AlphaFoldDB" id="X1QZM4"/>
<sequence length="47" mass="5918">KEEELWGEEIEIEDIEKLKDKEDKMKQNYRRDLLYYKLLYYDIESGD</sequence>
<evidence type="ECO:0000313" key="1">
    <source>
        <dbReference type="EMBL" id="GAI73962.1"/>
    </source>
</evidence>
<organism evidence="1">
    <name type="scientific">marine sediment metagenome</name>
    <dbReference type="NCBI Taxonomy" id="412755"/>
    <lineage>
        <taxon>unclassified sequences</taxon>
        <taxon>metagenomes</taxon>
        <taxon>ecological metagenomes</taxon>
    </lineage>
</organism>
<name>X1QZM4_9ZZZZ</name>
<proteinExistence type="predicted"/>
<gene>
    <name evidence="1" type="ORF">S12H4_20207</name>
</gene>
<comment type="caution">
    <text evidence="1">The sequence shown here is derived from an EMBL/GenBank/DDBJ whole genome shotgun (WGS) entry which is preliminary data.</text>
</comment>
<accession>X1QZM4</accession>